<proteinExistence type="inferred from homology"/>
<dbReference type="InterPro" id="IPR029058">
    <property type="entry name" value="AB_hydrolase_fold"/>
</dbReference>
<dbReference type="Pfam" id="PF12697">
    <property type="entry name" value="Abhydrolase_6"/>
    <property type="match status" value="1"/>
</dbReference>
<dbReference type="EMBL" id="CP053892">
    <property type="protein sequence ID" value="QKG19085.1"/>
    <property type="molecule type" value="Genomic_DNA"/>
</dbReference>
<dbReference type="InterPro" id="IPR050261">
    <property type="entry name" value="FrsA_esterase"/>
</dbReference>
<dbReference type="Proteomes" id="UP000501240">
    <property type="component" value="Chromosome"/>
</dbReference>
<comment type="similarity">
    <text evidence="2">Belongs to the AB hydrolase superfamily. FUS2 hydrolase family.</text>
</comment>
<dbReference type="GO" id="GO:0052689">
    <property type="term" value="F:carboxylic ester hydrolase activity"/>
    <property type="evidence" value="ECO:0007669"/>
    <property type="project" value="UniProtKB-ARBA"/>
</dbReference>
<accession>A0A7D3ZZS7</accession>
<name>A0A7D3ZZS7_ACTVE</name>
<sequence length="302" mass="31844">MRTSVRREKVRFDSGGAQCAAWHYPSANGGCVVMAGGFGVTKEPGTDRFAERFVRAGFGVLAFDYRHLGESGGLPRQVARVGEQLADWRAAIGFAAALPDVDAGAVAGWGFSLSGGHLVRVAAREPGLAAVVAQTPAVGGWAASRSATRHQTPAALLRLFATGVADAAGAAVGRAPRTVPLAAPRGRVGVLSTPDSLDGPRALDPDGRHGVARQEIAARSALRFALYEPGRAAPRVRCPVLVVVCEQDMAAYPPAAVRAAHRMPRAEVVRVPGAHYAPFLEQHERVVEAELEFLHRHLPVGR</sequence>
<organism evidence="4 5">
    <name type="scientific">Actinomadura verrucosospora</name>
    <dbReference type="NCBI Taxonomy" id="46165"/>
    <lineage>
        <taxon>Bacteria</taxon>
        <taxon>Bacillati</taxon>
        <taxon>Actinomycetota</taxon>
        <taxon>Actinomycetes</taxon>
        <taxon>Streptosporangiales</taxon>
        <taxon>Thermomonosporaceae</taxon>
        <taxon>Actinomadura</taxon>
    </lineage>
</organism>
<reference evidence="4 5" key="1">
    <citation type="submission" date="2020-05" db="EMBL/GenBank/DDBJ databases">
        <title>Actinomadura verrucosospora NRRL-B18236 (PFL_A860) Genome sequencing and assembly.</title>
        <authorList>
            <person name="Samborskyy M."/>
        </authorList>
    </citation>
    <scope>NUCLEOTIDE SEQUENCE [LARGE SCALE GENOMIC DNA]</scope>
    <source>
        <strain evidence="4 5">NRRL:B18236</strain>
    </source>
</reference>
<evidence type="ECO:0000313" key="4">
    <source>
        <dbReference type="EMBL" id="QKG19085.1"/>
    </source>
</evidence>
<keyword evidence="1 4" id="KW-0378">Hydrolase</keyword>
<dbReference type="Gene3D" id="1.10.10.800">
    <property type="match status" value="1"/>
</dbReference>
<protein>
    <submittedName>
        <fullName evidence="4">Alpha/beta hydrolase family protein</fullName>
    </submittedName>
</protein>
<dbReference type="SUPFAM" id="SSF53474">
    <property type="entry name" value="alpha/beta-Hydrolases"/>
    <property type="match status" value="1"/>
</dbReference>
<dbReference type="PANTHER" id="PTHR22946">
    <property type="entry name" value="DIENELACTONE HYDROLASE DOMAIN-CONTAINING PROTEIN-RELATED"/>
    <property type="match status" value="1"/>
</dbReference>
<evidence type="ECO:0000313" key="5">
    <source>
        <dbReference type="Proteomes" id="UP000501240"/>
    </source>
</evidence>
<gene>
    <name evidence="4" type="ORF">ACTIVE_0721</name>
</gene>
<dbReference type="AlphaFoldDB" id="A0A7D3ZZS7"/>
<dbReference type="PANTHER" id="PTHR22946:SF9">
    <property type="entry name" value="POLYKETIDE TRANSFERASE AF380"/>
    <property type="match status" value="1"/>
</dbReference>
<dbReference type="RefSeq" id="WP_173092771.1">
    <property type="nucleotide sequence ID" value="NZ_CP053892.1"/>
</dbReference>
<dbReference type="Gene3D" id="3.40.50.1820">
    <property type="entry name" value="alpha/beta hydrolase"/>
    <property type="match status" value="1"/>
</dbReference>
<dbReference type="InterPro" id="IPR000073">
    <property type="entry name" value="AB_hydrolase_1"/>
</dbReference>
<evidence type="ECO:0000256" key="1">
    <source>
        <dbReference type="ARBA" id="ARBA00022801"/>
    </source>
</evidence>
<keyword evidence="5" id="KW-1185">Reference proteome</keyword>
<feature type="domain" description="AB hydrolase-1" evidence="3">
    <location>
        <begin position="52"/>
        <end position="289"/>
    </location>
</feature>
<evidence type="ECO:0000256" key="2">
    <source>
        <dbReference type="ARBA" id="ARBA00038115"/>
    </source>
</evidence>
<evidence type="ECO:0000259" key="3">
    <source>
        <dbReference type="Pfam" id="PF12697"/>
    </source>
</evidence>